<feature type="coiled-coil region" evidence="1">
    <location>
        <begin position="627"/>
        <end position="654"/>
    </location>
</feature>
<dbReference type="OrthoDB" id="5395343at2759"/>
<sequence>MSILPHATTTNPKKRKRQEISHDALHRQFTIRPYPSSAYDKPHTFTPIQLLPRSKLPLSLLDPTTSLSDLICNRLFSAHIAALEGEGDPDAPVVLIAATSSPNTLFAVERVQDGVYALCKLANWVTVEVVQDLVSLPQHDSYCLHKVAPVRGTGHEYWQRASLGILPPSNPIRSHGELPRISMARPAAAVDPKPVSQTAIVHPSASSAVQQRSRTPTEPVAEQGLPRLPAAELFENFISQYLEALYLSKASLAYFAKGPISRVRASFAGSQDGSFQLSELAIFYRSILHSTTSIDKKYKEKLPELIKGMPMAFCSDEEPMTSATVRRKKTTTRKLKPSKDGMYSDETEYVRKWWLSDWAITSQRDFGSADDVARKRTANLKVRETLAQLIVAMEVMALESLPACQLPQMVDDPGGVESQTPRTTDAVSQKKRKSRKQQDMSSIMDVLVERLCIWQSVEQEESSAKLPSRNQASENTHITAGGASNSDILKDFCLEVIIPFYMNRIPDKAASINRKLGGPGAPSPAKPTAIQSTSTTATLRKPGEPEVRQPPPKKIRRPLQKVSSEVNPTSRRPPSLARSATDSGIVPGLKREGSEIPLLAIPRQESQIRRGGSLADIKRFRQREIDLTAMTAANEAKQRKKAAVENELKTAISALKKPNRGLAVKELVDSADQRRQQSGVQVTATPKRASKTKNITQSKPALRSPPPNTADGPAPRSSGACIPSSTVRPAASFLFPGTERRESRTGLHTTVAETPSRGPAKTVSFFTDPIPQTPSRNQKTAAVFSTPVKPLAAPYGIVAATPTSNKLDAVETVAEESIYDALGWDDDGDLG</sequence>
<accession>R7YZU4</accession>
<feature type="compositionally biased region" description="Polar residues" evidence="2">
    <location>
        <begin position="417"/>
        <end position="427"/>
    </location>
</feature>
<keyword evidence="5" id="KW-1185">Reference proteome</keyword>
<name>R7YZU4_CONA1</name>
<organism evidence="4 5">
    <name type="scientific">Coniosporium apollinis (strain CBS 100218)</name>
    <name type="common">Rock-inhabiting black yeast</name>
    <dbReference type="NCBI Taxonomy" id="1168221"/>
    <lineage>
        <taxon>Eukaryota</taxon>
        <taxon>Fungi</taxon>
        <taxon>Dikarya</taxon>
        <taxon>Ascomycota</taxon>
        <taxon>Pezizomycotina</taxon>
        <taxon>Dothideomycetes</taxon>
        <taxon>Dothideomycetes incertae sedis</taxon>
        <taxon>Coniosporium</taxon>
    </lineage>
</organism>
<dbReference type="Pfam" id="PF08639">
    <property type="entry name" value="Sld3_STD"/>
    <property type="match status" value="1"/>
</dbReference>
<dbReference type="InterPro" id="IPR042511">
    <property type="entry name" value="Sld3"/>
</dbReference>
<feature type="region of interest" description="Disordered" evidence="2">
    <location>
        <begin position="409"/>
        <end position="439"/>
    </location>
</feature>
<dbReference type="RefSeq" id="XP_007782792.1">
    <property type="nucleotide sequence ID" value="XM_007784602.1"/>
</dbReference>
<dbReference type="Proteomes" id="UP000016924">
    <property type="component" value="Unassembled WGS sequence"/>
</dbReference>
<dbReference type="EMBL" id="JH767587">
    <property type="protein sequence ID" value="EON67475.1"/>
    <property type="molecule type" value="Genomic_DNA"/>
</dbReference>
<dbReference type="Gene3D" id="1.20.58.2130">
    <property type="match status" value="1"/>
</dbReference>
<dbReference type="STRING" id="1168221.R7YZU4"/>
<dbReference type="OMA" id="IYEQLGW"/>
<dbReference type="AlphaFoldDB" id="R7YZU4"/>
<dbReference type="GeneID" id="19904040"/>
<evidence type="ECO:0000256" key="1">
    <source>
        <dbReference type="SAM" id="Coils"/>
    </source>
</evidence>
<dbReference type="eggNOG" id="ENOG502S01X">
    <property type="taxonomic scope" value="Eukaryota"/>
</dbReference>
<dbReference type="HOGENOM" id="CLU_006240_2_0_1"/>
<dbReference type="PANTHER" id="PTHR28067">
    <property type="entry name" value="DNA REPLICATION REGULATOR SLD3"/>
    <property type="match status" value="1"/>
</dbReference>
<evidence type="ECO:0000313" key="5">
    <source>
        <dbReference type="Proteomes" id="UP000016924"/>
    </source>
</evidence>
<evidence type="ECO:0000256" key="2">
    <source>
        <dbReference type="SAM" id="MobiDB-lite"/>
    </source>
</evidence>
<dbReference type="PANTHER" id="PTHR28067:SF1">
    <property type="entry name" value="DNA REPLICATION REGULATOR SLD3"/>
    <property type="match status" value="1"/>
</dbReference>
<dbReference type="GO" id="GO:0031261">
    <property type="term" value="C:DNA replication preinitiation complex"/>
    <property type="evidence" value="ECO:0007669"/>
    <property type="project" value="TreeGrafter"/>
</dbReference>
<proteinExistence type="predicted"/>
<keyword evidence="1" id="KW-0175">Coiled coil</keyword>
<evidence type="ECO:0000259" key="3">
    <source>
        <dbReference type="Pfam" id="PF08639"/>
    </source>
</evidence>
<feature type="region of interest" description="Disordered" evidence="2">
    <location>
        <begin position="669"/>
        <end position="761"/>
    </location>
</feature>
<dbReference type="InterPro" id="IPR013948">
    <property type="entry name" value="DNA_replication_reg_Sld3_C"/>
</dbReference>
<feature type="region of interest" description="Disordered" evidence="2">
    <location>
        <begin position="513"/>
        <end position="589"/>
    </location>
</feature>
<feature type="compositionally biased region" description="Polar residues" evidence="2">
    <location>
        <begin position="561"/>
        <end position="582"/>
    </location>
</feature>
<feature type="region of interest" description="Disordered" evidence="2">
    <location>
        <begin position="201"/>
        <end position="221"/>
    </location>
</feature>
<feature type="domain" description="DNA replication regulator Sld3 C-terminal" evidence="3">
    <location>
        <begin position="232"/>
        <end position="757"/>
    </location>
</feature>
<feature type="compositionally biased region" description="Polar residues" evidence="2">
    <location>
        <begin position="529"/>
        <end position="538"/>
    </location>
</feature>
<feature type="compositionally biased region" description="Polar residues" evidence="2">
    <location>
        <begin position="201"/>
        <end position="216"/>
    </location>
</feature>
<feature type="region of interest" description="Disordered" evidence="2">
    <location>
        <begin position="1"/>
        <end position="20"/>
    </location>
</feature>
<reference evidence="5" key="1">
    <citation type="submission" date="2012-06" db="EMBL/GenBank/DDBJ databases">
        <title>The genome sequence of Coniosporium apollinis CBS 100218.</title>
        <authorList>
            <consortium name="The Broad Institute Genome Sequencing Platform"/>
            <person name="Cuomo C."/>
            <person name="Gorbushina A."/>
            <person name="Noack S."/>
            <person name="Walker B."/>
            <person name="Young S.K."/>
            <person name="Zeng Q."/>
            <person name="Gargeya S."/>
            <person name="Fitzgerald M."/>
            <person name="Haas B."/>
            <person name="Abouelleil A."/>
            <person name="Alvarado L."/>
            <person name="Arachchi H.M."/>
            <person name="Berlin A.M."/>
            <person name="Chapman S.B."/>
            <person name="Goldberg J."/>
            <person name="Griggs A."/>
            <person name="Gujja S."/>
            <person name="Hansen M."/>
            <person name="Howarth C."/>
            <person name="Imamovic A."/>
            <person name="Larimer J."/>
            <person name="McCowan C."/>
            <person name="Montmayeur A."/>
            <person name="Murphy C."/>
            <person name="Neiman D."/>
            <person name="Pearson M."/>
            <person name="Priest M."/>
            <person name="Roberts A."/>
            <person name="Saif S."/>
            <person name="Shea T."/>
            <person name="Sisk P."/>
            <person name="Sykes S."/>
            <person name="Wortman J."/>
            <person name="Nusbaum C."/>
            <person name="Birren B."/>
        </authorList>
    </citation>
    <scope>NUCLEOTIDE SEQUENCE [LARGE SCALE GENOMIC DNA]</scope>
    <source>
        <strain evidence="5">CBS 100218</strain>
    </source>
</reference>
<evidence type="ECO:0000313" key="4">
    <source>
        <dbReference type="EMBL" id="EON67475.1"/>
    </source>
</evidence>
<dbReference type="GO" id="GO:0006270">
    <property type="term" value="P:DNA replication initiation"/>
    <property type="evidence" value="ECO:0007669"/>
    <property type="project" value="InterPro"/>
</dbReference>
<protein>
    <recommendedName>
        <fullName evidence="3">DNA replication regulator Sld3 C-terminal domain-containing protein</fullName>
    </recommendedName>
</protein>
<gene>
    <name evidence="4" type="ORF">W97_06729</name>
</gene>